<evidence type="ECO:0000313" key="2">
    <source>
        <dbReference type="EMBL" id="KAG1530594.1"/>
    </source>
</evidence>
<keyword evidence="3" id="KW-1185">Reference proteome</keyword>
<reference evidence="2 3" key="1">
    <citation type="journal article" date="2020" name="Microb. Genom.">
        <title>Genetic diversity of clinical and environmental Mucorales isolates obtained from an investigation of mucormycosis cases among solid organ transplant recipients.</title>
        <authorList>
            <person name="Nguyen M.H."/>
            <person name="Kaul D."/>
            <person name="Muto C."/>
            <person name="Cheng S.J."/>
            <person name="Richter R.A."/>
            <person name="Bruno V.M."/>
            <person name="Liu G."/>
            <person name="Beyhan S."/>
            <person name="Sundermann A.J."/>
            <person name="Mounaud S."/>
            <person name="Pasculle A.W."/>
            <person name="Nierman W.C."/>
            <person name="Driscoll E."/>
            <person name="Cumbie R."/>
            <person name="Clancy C.J."/>
            <person name="Dupont C.L."/>
        </authorList>
    </citation>
    <scope>NUCLEOTIDE SEQUENCE [LARGE SCALE GENOMIC DNA]</scope>
    <source>
        <strain evidence="2 3">GL24</strain>
    </source>
</reference>
<dbReference type="AlphaFoldDB" id="A0A9P7C0L1"/>
<proteinExistence type="predicted"/>
<name>A0A9P7C0L1_9FUNG</name>
<dbReference type="Proteomes" id="UP000740926">
    <property type="component" value="Unassembled WGS sequence"/>
</dbReference>
<evidence type="ECO:0000313" key="3">
    <source>
        <dbReference type="Proteomes" id="UP000740926"/>
    </source>
</evidence>
<comment type="caution">
    <text evidence="2">The sequence shown here is derived from an EMBL/GenBank/DDBJ whole genome shotgun (WGS) entry which is preliminary data.</text>
</comment>
<sequence length="92" mass="9847">MAYALITHCRPAMSVSSACCRVGRATLTMLMSSEARKVPRARMAADTPGPSHDADPRCRQASHQARRNPAGRTDGRRAGAVPVSGRGGHHRQ</sequence>
<gene>
    <name evidence="2" type="ORF">G6F50_017212</name>
</gene>
<feature type="region of interest" description="Disordered" evidence="1">
    <location>
        <begin position="33"/>
        <end position="92"/>
    </location>
</feature>
<accession>A0A9P7C0L1</accession>
<organism evidence="2 3">
    <name type="scientific">Rhizopus delemar</name>
    <dbReference type="NCBI Taxonomy" id="936053"/>
    <lineage>
        <taxon>Eukaryota</taxon>
        <taxon>Fungi</taxon>
        <taxon>Fungi incertae sedis</taxon>
        <taxon>Mucoromycota</taxon>
        <taxon>Mucoromycotina</taxon>
        <taxon>Mucoromycetes</taxon>
        <taxon>Mucorales</taxon>
        <taxon>Mucorineae</taxon>
        <taxon>Rhizopodaceae</taxon>
        <taxon>Rhizopus</taxon>
    </lineage>
</organism>
<protein>
    <submittedName>
        <fullName evidence="2">Uncharacterized protein</fullName>
    </submittedName>
</protein>
<dbReference type="EMBL" id="JAANIU010012192">
    <property type="protein sequence ID" value="KAG1530594.1"/>
    <property type="molecule type" value="Genomic_DNA"/>
</dbReference>
<evidence type="ECO:0000256" key="1">
    <source>
        <dbReference type="SAM" id="MobiDB-lite"/>
    </source>
</evidence>